<organism evidence="2 3">
    <name type="scientific">Paragonimus westermani</name>
    <dbReference type="NCBI Taxonomy" id="34504"/>
    <lineage>
        <taxon>Eukaryota</taxon>
        <taxon>Metazoa</taxon>
        <taxon>Spiralia</taxon>
        <taxon>Lophotrochozoa</taxon>
        <taxon>Platyhelminthes</taxon>
        <taxon>Trematoda</taxon>
        <taxon>Digenea</taxon>
        <taxon>Plagiorchiida</taxon>
        <taxon>Troglotremata</taxon>
        <taxon>Troglotrematidae</taxon>
        <taxon>Paragonimus</taxon>
    </lineage>
</organism>
<evidence type="ECO:0000259" key="1">
    <source>
        <dbReference type="Pfam" id="PF02922"/>
    </source>
</evidence>
<protein>
    <submittedName>
        <fullName evidence="2">1,4-alpha-glucan branching enzyme</fullName>
    </submittedName>
</protein>
<dbReference type="InterPro" id="IPR004193">
    <property type="entry name" value="Glyco_hydro_13_N"/>
</dbReference>
<dbReference type="GO" id="GO:0003844">
    <property type="term" value="F:1,4-alpha-glucan branching enzyme activity"/>
    <property type="evidence" value="ECO:0007669"/>
    <property type="project" value="TreeGrafter"/>
</dbReference>
<evidence type="ECO:0000313" key="3">
    <source>
        <dbReference type="Proteomes" id="UP000324629"/>
    </source>
</evidence>
<dbReference type="Proteomes" id="UP000324629">
    <property type="component" value="Unassembled WGS sequence"/>
</dbReference>
<dbReference type="Pfam" id="PF02922">
    <property type="entry name" value="CBM_48"/>
    <property type="match status" value="1"/>
</dbReference>
<dbReference type="EMBL" id="QNGE01001357">
    <property type="protein sequence ID" value="KAA3677752.1"/>
    <property type="molecule type" value="Genomic_DNA"/>
</dbReference>
<dbReference type="PANTHER" id="PTHR43651">
    <property type="entry name" value="1,4-ALPHA-GLUCAN-BRANCHING ENZYME"/>
    <property type="match status" value="1"/>
</dbReference>
<dbReference type="InterPro" id="IPR014756">
    <property type="entry name" value="Ig_E-set"/>
</dbReference>
<dbReference type="SUPFAM" id="SSF81296">
    <property type="entry name" value="E set domains"/>
    <property type="match status" value="1"/>
</dbReference>
<dbReference type="GO" id="GO:0004553">
    <property type="term" value="F:hydrolase activity, hydrolyzing O-glycosyl compounds"/>
    <property type="evidence" value="ECO:0007669"/>
    <property type="project" value="InterPro"/>
</dbReference>
<dbReference type="CDD" id="cd02854">
    <property type="entry name" value="E_set_GBE_euk_N"/>
    <property type="match status" value="1"/>
</dbReference>
<dbReference type="AlphaFoldDB" id="A0A5J4NQE5"/>
<dbReference type="PANTHER" id="PTHR43651:SF3">
    <property type="entry name" value="1,4-ALPHA-GLUCAN-BRANCHING ENZYME"/>
    <property type="match status" value="1"/>
</dbReference>
<keyword evidence="3" id="KW-1185">Reference proteome</keyword>
<proteinExistence type="predicted"/>
<sequence length="185" mass="20950">MSQDFKDALIVAPFDGMGSKQCPDSISLLSCVGKVLAQVFLNSLNADDLYKCFLDFLKWIEHVGGLDQFTQGYKEFGINVREDGTIIGREWAPGAKEVYLRGDFNDWKEFTHPYKNVGFGKWELTIPSNSGAPAIPHLSIVKLLIVTHDGRRLDRLSPWAPYVVCINENKIYDQVMYNPPEVKHL</sequence>
<name>A0A5J4NQE5_9TREM</name>
<dbReference type="GO" id="GO:0005978">
    <property type="term" value="P:glycogen biosynthetic process"/>
    <property type="evidence" value="ECO:0007669"/>
    <property type="project" value="TreeGrafter"/>
</dbReference>
<feature type="domain" description="Glycoside hydrolase family 13 N-terminal" evidence="1">
    <location>
        <begin position="75"/>
        <end position="160"/>
    </location>
</feature>
<gene>
    <name evidence="2" type="ORF">DEA37_0007015</name>
</gene>
<accession>A0A5J4NQE5</accession>
<dbReference type="Gene3D" id="3.20.20.80">
    <property type="entry name" value="Glycosidases"/>
    <property type="match status" value="1"/>
</dbReference>
<dbReference type="InterPro" id="IPR013783">
    <property type="entry name" value="Ig-like_fold"/>
</dbReference>
<comment type="caution">
    <text evidence="2">The sequence shown here is derived from an EMBL/GenBank/DDBJ whole genome shotgun (WGS) entry which is preliminary data.</text>
</comment>
<dbReference type="Gene3D" id="2.60.40.10">
    <property type="entry name" value="Immunoglobulins"/>
    <property type="match status" value="1"/>
</dbReference>
<dbReference type="GO" id="GO:0005737">
    <property type="term" value="C:cytoplasm"/>
    <property type="evidence" value="ECO:0007669"/>
    <property type="project" value="TreeGrafter"/>
</dbReference>
<reference evidence="2 3" key="1">
    <citation type="journal article" date="2019" name="Gigascience">
        <title>Whole-genome sequence of the oriental lung fluke Paragonimus westermani.</title>
        <authorList>
            <person name="Oey H."/>
            <person name="Zakrzewski M."/>
            <person name="Narain K."/>
            <person name="Devi K.R."/>
            <person name="Agatsuma T."/>
            <person name="Nawaratna S."/>
            <person name="Gobert G.N."/>
            <person name="Jones M.K."/>
            <person name="Ragan M.A."/>
            <person name="McManus D.P."/>
            <person name="Krause L."/>
        </authorList>
    </citation>
    <scope>NUCLEOTIDE SEQUENCE [LARGE SCALE GENOMIC DNA]</scope>
    <source>
        <strain evidence="2 3">IND2009</strain>
    </source>
</reference>
<evidence type="ECO:0000313" key="2">
    <source>
        <dbReference type="EMBL" id="KAA3677752.1"/>
    </source>
</evidence>